<dbReference type="Gene3D" id="1.20.5.170">
    <property type="match status" value="1"/>
</dbReference>
<dbReference type="OrthoDB" id="9795626at2"/>
<dbReference type="Proteomes" id="UP000287330">
    <property type="component" value="Unassembled WGS sequence"/>
</dbReference>
<dbReference type="GO" id="GO:0006302">
    <property type="term" value="P:double-strand break repair"/>
    <property type="evidence" value="ECO:0007669"/>
    <property type="project" value="InterPro"/>
</dbReference>
<sequence length="1022" mass="116922">MKPLVLNMQAFGPFPTQQSINFTLLGEHPLFLINGATGAGKTTLLDAISFALYGETTGQDRAGKQMRCDHAADDCATEVEFVFAIGSKIYRVSRQPTQHVLGQRGHTTVERRTTASLYQLRSEWQNAQALDAMDWQPIETRKVTEVNKFIETLIGLRAEQFRQVVVLPQGKFRELLNADANERENILSQLFQTQRFKRYEELFKQQASELKKAFEQLEQQKAHILEGTESESLEQLEQHMSELKPQLDTKRQRLQQLAQQIHDTDYQLKQQLTRDAKLSELDNAKKQQSALSEQQAEIDRKQQQIKDAQAAIRLVPAFNQWQQTEKQLQLSQQKQHQLAETKQQQATALKALEAKLDTARANLEQNKHLRTTLQKLEDLLPTVEQLEQLSKQTKQEKASVEQQEKEGKQLRATYDKTQSDIQALLTEQRQVQTRIDELPELESRSLALAEQRKQLTKKQQLEQQAIALQGDQARLQRSLETKLQHKQHAYNQATELEQRWLASQAPLLASQLQPAQPCPVCGSTEHPSPAQPDTETLVEQHELERARDSYRHAEQAFYNEQTSLAKTNEQHRQLTEQLAELNPLSQQAIEQQEARLNDDRNLRNTLLSRRDAFQQQLERADQQREQLEQQLEHCRTQYSELKAKHASTQTELEHLQARWQQSDIQVDEVKPRIEQLKHQLTHFETQLEQAQKAAQKQSEQFYATQTQLDSEIEEGERLANSLKQAHEDWARQLAASNFETVDDFKSAQIAEADLERLNQVVTEYNQRSIELRSTITELKRQVDDISPANTEQLTLTLEKIRKEHESEQTLFNQQQSVLFNSEKSAQRLQQLAIQNQELEAKYANIGTLAHLATGQNPQRLSLHRFILSVLLDDILIVASQHLGKMTHHRYQLVRENEVSDARSASGLNLAVTDAYTGIQRSTKTLSGGESFQAALALALGLSEVVQQYSGGIKLDMLFVDEGFGSLDEQALDAAIDVLANLRASGRSVGIISHVRELKERIDTRIDVHKGQHGSHITTRVNN</sequence>
<dbReference type="AlphaFoldDB" id="A0A432Y7V8"/>
<protein>
    <recommendedName>
        <fullName evidence="3">Rad50/SbcC-type AAA domain-containing protein</fullName>
    </recommendedName>
</protein>
<keyword evidence="5" id="KW-1185">Reference proteome</keyword>
<dbReference type="Pfam" id="PF13476">
    <property type="entry name" value="AAA_23"/>
    <property type="match status" value="1"/>
</dbReference>
<reference evidence="5" key="1">
    <citation type="journal article" date="2018" name="Front. Microbiol.">
        <title>Genome-Based Analysis Reveals the Taxonomy and Diversity of the Family Idiomarinaceae.</title>
        <authorList>
            <person name="Liu Y."/>
            <person name="Lai Q."/>
            <person name="Shao Z."/>
        </authorList>
    </citation>
    <scope>NUCLEOTIDE SEQUENCE [LARGE SCALE GENOMIC DNA]</scope>
    <source>
        <strain evidence="5">F23</strain>
    </source>
</reference>
<accession>A0A432Y7V8</accession>
<evidence type="ECO:0000313" key="4">
    <source>
        <dbReference type="EMBL" id="RUO57017.1"/>
    </source>
</evidence>
<dbReference type="RefSeq" id="WP_110574492.1">
    <property type="nucleotide sequence ID" value="NZ_PIPV01000003.1"/>
</dbReference>
<proteinExistence type="predicted"/>
<dbReference type="InterPro" id="IPR038729">
    <property type="entry name" value="Rad50/SbcC_AAA"/>
</dbReference>
<evidence type="ECO:0000256" key="1">
    <source>
        <dbReference type="SAM" id="Coils"/>
    </source>
</evidence>
<feature type="coiled-coil region" evidence="1">
    <location>
        <begin position="821"/>
        <end position="848"/>
    </location>
</feature>
<feature type="coiled-coil region" evidence="1">
    <location>
        <begin position="603"/>
        <end position="781"/>
    </location>
</feature>
<dbReference type="GO" id="GO:0016887">
    <property type="term" value="F:ATP hydrolysis activity"/>
    <property type="evidence" value="ECO:0007669"/>
    <property type="project" value="InterPro"/>
</dbReference>
<dbReference type="EMBL" id="PIPV01000003">
    <property type="protein sequence ID" value="RUO57017.1"/>
    <property type="molecule type" value="Genomic_DNA"/>
</dbReference>
<evidence type="ECO:0000259" key="3">
    <source>
        <dbReference type="Pfam" id="PF13476"/>
    </source>
</evidence>
<evidence type="ECO:0000256" key="2">
    <source>
        <dbReference type="SAM" id="MobiDB-lite"/>
    </source>
</evidence>
<comment type="caution">
    <text evidence="4">The sequence shown here is derived from an EMBL/GenBank/DDBJ whole genome shotgun (WGS) entry which is preliminary data.</text>
</comment>
<feature type="domain" description="Rad50/SbcC-type AAA" evidence="3">
    <location>
        <begin position="6"/>
        <end position="260"/>
    </location>
</feature>
<dbReference type="PANTHER" id="PTHR32114:SF2">
    <property type="entry name" value="ABC TRANSPORTER ABCH.3"/>
    <property type="match status" value="1"/>
</dbReference>
<dbReference type="Gene3D" id="3.40.50.300">
    <property type="entry name" value="P-loop containing nucleotide triphosphate hydrolases"/>
    <property type="match status" value="2"/>
</dbReference>
<feature type="region of interest" description="Disordered" evidence="2">
    <location>
        <begin position="390"/>
        <end position="412"/>
    </location>
</feature>
<evidence type="ECO:0000313" key="5">
    <source>
        <dbReference type="Proteomes" id="UP000287330"/>
    </source>
</evidence>
<dbReference type="PANTHER" id="PTHR32114">
    <property type="entry name" value="ABC TRANSPORTER ABCH.3"/>
    <property type="match status" value="1"/>
</dbReference>
<organism evidence="4 5">
    <name type="scientific">Idiomarina fontislapidosi</name>
    <dbReference type="NCBI Taxonomy" id="263723"/>
    <lineage>
        <taxon>Bacteria</taxon>
        <taxon>Pseudomonadati</taxon>
        <taxon>Pseudomonadota</taxon>
        <taxon>Gammaproteobacteria</taxon>
        <taxon>Alteromonadales</taxon>
        <taxon>Idiomarinaceae</taxon>
        <taxon>Idiomarina</taxon>
    </lineage>
</organism>
<feature type="compositionally biased region" description="Basic and acidic residues" evidence="2">
    <location>
        <begin position="393"/>
        <end position="412"/>
    </location>
</feature>
<feature type="coiled-coil region" evidence="1">
    <location>
        <begin position="274"/>
        <end position="311"/>
    </location>
</feature>
<dbReference type="Pfam" id="PF13558">
    <property type="entry name" value="SbcC_Walker_B"/>
    <property type="match status" value="1"/>
</dbReference>
<name>A0A432Y7V8_9GAMM</name>
<gene>
    <name evidence="4" type="ORF">CWE25_04905</name>
</gene>
<dbReference type="SUPFAM" id="SSF57997">
    <property type="entry name" value="Tropomyosin"/>
    <property type="match status" value="1"/>
</dbReference>
<keyword evidence="1" id="KW-0175">Coiled coil</keyword>
<dbReference type="SUPFAM" id="SSF52540">
    <property type="entry name" value="P-loop containing nucleoside triphosphate hydrolases"/>
    <property type="match status" value="1"/>
</dbReference>
<dbReference type="InterPro" id="IPR027417">
    <property type="entry name" value="P-loop_NTPase"/>
</dbReference>